<name>A0AAD5W195_9AGAR</name>
<reference evidence="2" key="1">
    <citation type="submission" date="2022-07" db="EMBL/GenBank/DDBJ databases">
        <title>Genome Sequence of Leucocoprinus birnbaumii.</title>
        <authorList>
            <person name="Buettner E."/>
        </authorList>
    </citation>
    <scope>NUCLEOTIDE SEQUENCE</scope>
    <source>
        <strain evidence="2">VT141</strain>
    </source>
</reference>
<dbReference type="EMBL" id="JANIEX010000046">
    <property type="protein sequence ID" value="KAJ3575127.1"/>
    <property type="molecule type" value="Genomic_DNA"/>
</dbReference>
<dbReference type="GO" id="GO:0006361">
    <property type="term" value="P:transcription initiation at RNA polymerase I promoter"/>
    <property type="evidence" value="ECO:0007669"/>
    <property type="project" value="TreeGrafter"/>
</dbReference>
<dbReference type="AlphaFoldDB" id="A0AAD5W195"/>
<protein>
    <submittedName>
        <fullName evidence="2">Uncharacterized protein</fullName>
    </submittedName>
</protein>
<dbReference type="GO" id="GO:0001181">
    <property type="term" value="F:RNA polymerase I general transcription initiation factor activity"/>
    <property type="evidence" value="ECO:0007669"/>
    <property type="project" value="TreeGrafter"/>
</dbReference>
<sequence length="611" mass="68113">MKKQDENQQQDSPKLPSYLRLFHQHLAQLQDYCSGFIDENVNETTNINGVEWEASEKDSFFHALRLHSRLRPDLIAAFIGTKNEVEVSEFITCLEDALREEDLQEKKGFRAELPLAHEVSETWIEWEEESAESLTVNEEMWTSKLDDGTNSTVSLSESSAHVDDLGSNPPLGGIPYLTYGHLFVLDSLLKTHKNEASNNATSPSGEGDSSAQSLTQVGSDSPIRTLESGASSTLYGSRGSFQKSTSVASQQDLNPSGEDSLDIEGMSPRSRRRYQKRMHMRRKRAQATGSKVDETTDKLPPGFKKKTAPKLLKLDIPNVGETDQDIQSQKAAASVMSDVGPGNDADQISESENMEADAGPPFTTSTTRLPYQIARSDLQHRGVTDKTVVGEGLGIFNLKTLGKLQQLFISGYDPDLVGEDALISTELLILLLDILKDFLIQTMSRVIILEEEHRRLRGKTKVWRKNIDEDLKGTIDKSAIQFALKTMGIANEGTNQYFANLLGEPCDTPSHKHTGFGDNERLVASPNLFQRHPLHQDICPSHFNLVSLQGHSKFIGDDSDDLMDLDTDEEMLAEVLREEEVLDEEDTLANRSHEDSLWIQAPFPKKRAQSI</sequence>
<feature type="compositionally biased region" description="Polar residues" evidence="1">
    <location>
        <begin position="228"/>
        <end position="254"/>
    </location>
</feature>
<feature type="compositionally biased region" description="Basic residues" evidence="1">
    <location>
        <begin position="269"/>
        <end position="285"/>
    </location>
</feature>
<evidence type="ECO:0000256" key="1">
    <source>
        <dbReference type="SAM" id="MobiDB-lite"/>
    </source>
</evidence>
<dbReference type="PANTHER" id="PTHR28079">
    <property type="entry name" value="RNA POLYMERASE I-SPECIFIC TRANSCRIPTION INITIATION FACTOR RRN5"/>
    <property type="match status" value="1"/>
</dbReference>
<evidence type="ECO:0000313" key="2">
    <source>
        <dbReference type="EMBL" id="KAJ3575127.1"/>
    </source>
</evidence>
<dbReference type="GO" id="GO:0000182">
    <property type="term" value="F:rDNA binding"/>
    <property type="evidence" value="ECO:0007669"/>
    <property type="project" value="TreeGrafter"/>
</dbReference>
<keyword evidence="3" id="KW-1185">Reference proteome</keyword>
<accession>A0AAD5W195</accession>
<dbReference type="GO" id="GO:0000500">
    <property type="term" value="C:RNA polymerase I upstream activating factor complex"/>
    <property type="evidence" value="ECO:0007669"/>
    <property type="project" value="InterPro"/>
</dbReference>
<feature type="compositionally biased region" description="Polar residues" evidence="1">
    <location>
        <begin position="196"/>
        <end position="219"/>
    </location>
</feature>
<proteinExistence type="predicted"/>
<dbReference type="Proteomes" id="UP001213000">
    <property type="component" value="Unassembled WGS sequence"/>
</dbReference>
<evidence type="ECO:0000313" key="3">
    <source>
        <dbReference type="Proteomes" id="UP001213000"/>
    </source>
</evidence>
<comment type="caution">
    <text evidence="2">The sequence shown here is derived from an EMBL/GenBank/DDBJ whole genome shotgun (WGS) entry which is preliminary data.</text>
</comment>
<organism evidence="2 3">
    <name type="scientific">Leucocoprinus birnbaumii</name>
    <dbReference type="NCBI Taxonomy" id="56174"/>
    <lineage>
        <taxon>Eukaryota</taxon>
        <taxon>Fungi</taxon>
        <taxon>Dikarya</taxon>
        <taxon>Basidiomycota</taxon>
        <taxon>Agaricomycotina</taxon>
        <taxon>Agaricomycetes</taxon>
        <taxon>Agaricomycetidae</taxon>
        <taxon>Agaricales</taxon>
        <taxon>Agaricineae</taxon>
        <taxon>Agaricaceae</taxon>
        <taxon>Leucocoprinus</taxon>
    </lineage>
</organism>
<feature type="region of interest" description="Disordered" evidence="1">
    <location>
        <begin position="195"/>
        <end position="305"/>
    </location>
</feature>
<dbReference type="PANTHER" id="PTHR28079:SF1">
    <property type="entry name" value="RNA POLYMERASE I-SPECIFIC TRANSCRIPTION INITIATION FACTOR RRN5"/>
    <property type="match status" value="1"/>
</dbReference>
<dbReference type="InterPro" id="IPR039601">
    <property type="entry name" value="Rrn5"/>
</dbReference>
<dbReference type="GO" id="GO:0042790">
    <property type="term" value="P:nucleolar large rRNA transcription by RNA polymerase I"/>
    <property type="evidence" value="ECO:0007669"/>
    <property type="project" value="InterPro"/>
</dbReference>
<gene>
    <name evidence="2" type="ORF">NP233_g1304</name>
</gene>